<dbReference type="EMBL" id="QGKX02002183">
    <property type="protein sequence ID" value="KAF3486702.1"/>
    <property type="molecule type" value="Genomic_DNA"/>
</dbReference>
<reference evidence="1" key="1">
    <citation type="submission" date="2019-12" db="EMBL/GenBank/DDBJ databases">
        <title>Genome sequencing and annotation of Brassica cretica.</title>
        <authorList>
            <person name="Studholme D.J."/>
            <person name="Sarris P."/>
        </authorList>
    </citation>
    <scope>NUCLEOTIDE SEQUENCE</scope>
    <source>
        <strain evidence="1">PFS-109/04</strain>
        <tissue evidence="1">Leaf</tissue>
    </source>
</reference>
<evidence type="ECO:0000313" key="1">
    <source>
        <dbReference type="EMBL" id="KAF3486702.1"/>
    </source>
</evidence>
<sequence>MGRGRKVKMGRRKTLKIGRRQKRRGRKVEMGRKIKMGPKEMKETHDLAMAKYYESLNKFEGFDVSAAPFYANPLIVYYCDDGCCDLALLYARMGLHRYNLLQIFLLSIERDMFNSPRIQSSSLQTFQTKVSERTYSIFDLKCTVARLLGETKKTITGGDDIKIDHPNLPELPQESPFVDDGTNRFSLLKDSELEDNDWISLYLKLAVATTNKSFDVARLSLANLTILKVATESTQGLGDYDAVFYIEYEDSCEARVGKDVHRVAIVRRILDKQSEVLCLLGHNQSINNSAAMEAGSSSAQD</sequence>
<dbReference type="PANTHER" id="PTHR31260:SF39">
    <property type="entry name" value="BNAA09G28770D PROTEIN"/>
    <property type="match status" value="1"/>
</dbReference>
<proteinExistence type="predicted"/>
<dbReference type="AlphaFoldDB" id="A0A8S9MZ28"/>
<dbReference type="PANTHER" id="PTHR31260">
    <property type="entry name" value="CYSTATIN/MONELLIN SUPERFAMILY PROTEIN"/>
    <property type="match status" value="1"/>
</dbReference>
<name>A0A8S9MZ28_BRACR</name>
<gene>
    <name evidence="1" type="ORF">F2Q69_00056728</name>
</gene>
<evidence type="ECO:0000313" key="2">
    <source>
        <dbReference type="Proteomes" id="UP000712600"/>
    </source>
</evidence>
<dbReference type="InterPro" id="IPR006462">
    <property type="entry name" value="MS5"/>
</dbReference>
<organism evidence="1 2">
    <name type="scientific">Brassica cretica</name>
    <name type="common">Mustard</name>
    <dbReference type="NCBI Taxonomy" id="69181"/>
    <lineage>
        <taxon>Eukaryota</taxon>
        <taxon>Viridiplantae</taxon>
        <taxon>Streptophyta</taxon>
        <taxon>Embryophyta</taxon>
        <taxon>Tracheophyta</taxon>
        <taxon>Spermatophyta</taxon>
        <taxon>Magnoliopsida</taxon>
        <taxon>eudicotyledons</taxon>
        <taxon>Gunneridae</taxon>
        <taxon>Pentapetalae</taxon>
        <taxon>rosids</taxon>
        <taxon>malvids</taxon>
        <taxon>Brassicales</taxon>
        <taxon>Brassicaceae</taxon>
        <taxon>Brassiceae</taxon>
        <taxon>Brassica</taxon>
    </lineage>
</organism>
<protein>
    <submittedName>
        <fullName evidence="1">Uncharacterized protein</fullName>
    </submittedName>
</protein>
<comment type="caution">
    <text evidence="1">The sequence shown here is derived from an EMBL/GenBank/DDBJ whole genome shotgun (WGS) entry which is preliminary data.</text>
</comment>
<dbReference type="Proteomes" id="UP000712600">
    <property type="component" value="Unassembled WGS sequence"/>
</dbReference>
<dbReference type="Pfam" id="PF04776">
    <property type="entry name" value="protein_MS5"/>
    <property type="match status" value="1"/>
</dbReference>
<accession>A0A8S9MZ28</accession>